<reference evidence="2 3" key="1">
    <citation type="journal article" date="2019" name="Int. J. Syst. Evol. Microbiol.">
        <title>The Global Catalogue of Microorganisms (GCM) 10K type strain sequencing project: providing services to taxonomists for standard genome sequencing and annotation.</title>
        <authorList>
            <consortium name="The Broad Institute Genomics Platform"/>
            <consortium name="The Broad Institute Genome Sequencing Center for Infectious Disease"/>
            <person name="Wu L."/>
            <person name="Ma J."/>
        </authorList>
    </citation>
    <scope>NUCLEOTIDE SEQUENCE [LARGE SCALE GENOMIC DNA]</scope>
    <source>
        <strain evidence="2 3">JCM 11448</strain>
    </source>
</reference>
<proteinExistence type="predicted"/>
<keyword evidence="3" id="KW-1185">Reference proteome</keyword>
<gene>
    <name evidence="2" type="ORF">GCM10009579_32750</name>
</gene>
<evidence type="ECO:0008006" key="4">
    <source>
        <dbReference type="Google" id="ProtNLM"/>
    </source>
</evidence>
<sequence length="57" mass="6301">MTAHPEINGGSDPDRLHRDEITVTMNWVIRTCQGRRCGPTRSGPPVTEAAKNQGKKE</sequence>
<protein>
    <recommendedName>
        <fullName evidence="4">Transposase</fullName>
    </recommendedName>
</protein>
<dbReference type="EMBL" id="BAAAIH010000015">
    <property type="protein sequence ID" value="GAA1271533.1"/>
    <property type="molecule type" value="Genomic_DNA"/>
</dbReference>
<feature type="region of interest" description="Disordered" evidence="1">
    <location>
        <begin position="34"/>
        <end position="57"/>
    </location>
</feature>
<organism evidence="2 3">
    <name type="scientific">Streptomyces javensis</name>
    <dbReference type="NCBI Taxonomy" id="114698"/>
    <lineage>
        <taxon>Bacteria</taxon>
        <taxon>Bacillati</taxon>
        <taxon>Actinomycetota</taxon>
        <taxon>Actinomycetes</taxon>
        <taxon>Kitasatosporales</taxon>
        <taxon>Streptomycetaceae</taxon>
        <taxon>Streptomyces</taxon>
        <taxon>Streptomyces violaceusniger group</taxon>
    </lineage>
</organism>
<comment type="caution">
    <text evidence="2">The sequence shown here is derived from an EMBL/GenBank/DDBJ whole genome shotgun (WGS) entry which is preliminary data.</text>
</comment>
<accession>A0ABN1WY62</accession>
<dbReference type="Proteomes" id="UP001500282">
    <property type="component" value="Unassembled WGS sequence"/>
</dbReference>
<name>A0ABN1WY62_9ACTN</name>
<evidence type="ECO:0000313" key="3">
    <source>
        <dbReference type="Proteomes" id="UP001500282"/>
    </source>
</evidence>
<evidence type="ECO:0000313" key="2">
    <source>
        <dbReference type="EMBL" id="GAA1271533.1"/>
    </source>
</evidence>
<evidence type="ECO:0000256" key="1">
    <source>
        <dbReference type="SAM" id="MobiDB-lite"/>
    </source>
</evidence>